<feature type="repeat" description="TPR" evidence="1">
    <location>
        <begin position="226"/>
        <end position="259"/>
    </location>
</feature>
<comment type="caution">
    <text evidence="2">The sequence shown here is derived from an EMBL/GenBank/DDBJ whole genome shotgun (WGS) entry which is preliminary data.</text>
</comment>
<dbReference type="SMART" id="SM00028">
    <property type="entry name" value="TPR"/>
    <property type="match status" value="4"/>
</dbReference>
<protein>
    <submittedName>
        <fullName evidence="2">Tetratricopeptide repeat protein</fullName>
    </submittedName>
</protein>
<proteinExistence type="predicted"/>
<dbReference type="RefSeq" id="WP_110308961.1">
    <property type="nucleotide sequence ID" value="NZ_QICL01000001.1"/>
</dbReference>
<dbReference type="AlphaFoldDB" id="A0A2V3PTF8"/>
<keyword evidence="1" id="KW-0802">TPR repeat</keyword>
<evidence type="ECO:0000313" key="2">
    <source>
        <dbReference type="EMBL" id="PXV68990.1"/>
    </source>
</evidence>
<dbReference type="EMBL" id="QICL01000001">
    <property type="protein sequence ID" value="PXV68990.1"/>
    <property type="molecule type" value="Genomic_DNA"/>
</dbReference>
<sequence>MKITGTHQHLLYLLIGITLLSCQNDKSLELVRKAQNSLIMEQPAVARYLLASVSNPENLDEYNHMLYIVTYVGAKYETKEDIRNDTLILEAQKYFNKKGDTGESTLANYYAAQVYDVNSNFPKALEAYMHAVYNAKESGNHLIAGKSLNNIGYIYFEQNLFDSATVNFRRALLHYDKTENADQRKLRTFTNLGRSYDCIKKPDSAYLYFNKALDNAVKTKNEKYQSFSLQNLGVVCFDMEEYDKAIGYFQSALAMDATDNVQTRQIHLCALRIYNKKQDLKSAERYAELVTANLAEVTYIYTIKEMYAALSEYYGQSGDYQQALHYSDLEKATKKQIEQETNTSALLDADKNFYLTQKNKKIDQLQIYKHYIRYFEELF</sequence>
<dbReference type="Proteomes" id="UP000247973">
    <property type="component" value="Unassembled WGS sequence"/>
</dbReference>
<accession>A0A2V3PTF8</accession>
<dbReference type="PROSITE" id="PS50005">
    <property type="entry name" value="TPR"/>
    <property type="match status" value="1"/>
</dbReference>
<dbReference type="InterPro" id="IPR019734">
    <property type="entry name" value="TPR_rpt"/>
</dbReference>
<gene>
    <name evidence="2" type="ORF">CLV62_101256</name>
</gene>
<name>A0A2V3PTF8_9BACT</name>
<dbReference type="InterPro" id="IPR011990">
    <property type="entry name" value="TPR-like_helical_dom_sf"/>
</dbReference>
<dbReference type="OrthoDB" id="693260at2"/>
<dbReference type="PANTHER" id="PTHR10098">
    <property type="entry name" value="RAPSYN-RELATED"/>
    <property type="match status" value="1"/>
</dbReference>
<dbReference type="PROSITE" id="PS51257">
    <property type="entry name" value="PROKAR_LIPOPROTEIN"/>
    <property type="match status" value="1"/>
</dbReference>
<evidence type="ECO:0000313" key="3">
    <source>
        <dbReference type="Proteomes" id="UP000247973"/>
    </source>
</evidence>
<organism evidence="2 3">
    <name type="scientific">Dysgonomonas alginatilytica</name>
    <dbReference type="NCBI Taxonomy" id="1605892"/>
    <lineage>
        <taxon>Bacteria</taxon>
        <taxon>Pseudomonadati</taxon>
        <taxon>Bacteroidota</taxon>
        <taxon>Bacteroidia</taxon>
        <taxon>Bacteroidales</taxon>
        <taxon>Dysgonomonadaceae</taxon>
        <taxon>Dysgonomonas</taxon>
    </lineage>
</organism>
<reference evidence="2 3" key="1">
    <citation type="submission" date="2018-03" db="EMBL/GenBank/DDBJ databases">
        <title>Genomic Encyclopedia of Archaeal and Bacterial Type Strains, Phase II (KMG-II): from individual species to whole genera.</title>
        <authorList>
            <person name="Goeker M."/>
        </authorList>
    </citation>
    <scope>NUCLEOTIDE SEQUENCE [LARGE SCALE GENOMIC DNA]</scope>
    <source>
        <strain evidence="2 3">DSM 100214</strain>
    </source>
</reference>
<keyword evidence="3" id="KW-1185">Reference proteome</keyword>
<dbReference type="Gene3D" id="1.25.40.10">
    <property type="entry name" value="Tetratricopeptide repeat domain"/>
    <property type="match status" value="2"/>
</dbReference>
<dbReference type="SUPFAM" id="SSF48452">
    <property type="entry name" value="TPR-like"/>
    <property type="match status" value="1"/>
</dbReference>
<dbReference type="Pfam" id="PF13176">
    <property type="entry name" value="TPR_7"/>
    <property type="match status" value="1"/>
</dbReference>
<evidence type="ECO:0000256" key="1">
    <source>
        <dbReference type="PROSITE-ProRule" id="PRU00339"/>
    </source>
</evidence>